<proteinExistence type="predicted"/>
<name>A0A2M9CNQ6_9MICO</name>
<dbReference type="AlphaFoldDB" id="A0A2M9CNQ6"/>
<dbReference type="SUPFAM" id="SSF52266">
    <property type="entry name" value="SGNH hydrolase"/>
    <property type="match status" value="1"/>
</dbReference>
<organism evidence="2 3">
    <name type="scientific">Diaminobutyricimonas aerilata</name>
    <dbReference type="NCBI Taxonomy" id="1162967"/>
    <lineage>
        <taxon>Bacteria</taxon>
        <taxon>Bacillati</taxon>
        <taxon>Actinomycetota</taxon>
        <taxon>Actinomycetes</taxon>
        <taxon>Micrococcales</taxon>
        <taxon>Microbacteriaceae</taxon>
        <taxon>Diaminobutyricimonas</taxon>
    </lineage>
</organism>
<keyword evidence="3" id="KW-1185">Reference proteome</keyword>
<dbReference type="InterPro" id="IPR051532">
    <property type="entry name" value="Ester_Hydrolysis_Enzymes"/>
</dbReference>
<dbReference type="InterPro" id="IPR013830">
    <property type="entry name" value="SGNH_hydro"/>
</dbReference>
<dbReference type="Gene3D" id="3.40.50.1110">
    <property type="entry name" value="SGNH hydrolase"/>
    <property type="match status" value="1"/>
</dbReference>
<evidence type="ECO:0000259" key="1">
    <source>
        <dbReference type="Pfam" id="PF13472"/>
    </source>
</evidence>
<dbReference type="PANTHER" id="PTHR30383">
    <property type="entry name" value="THIOESTERASE 1/PROTEASE 1/LYSOPHOSPHOLIPASE L1"/>
    <property type="match status" value="1"/>
</dbReference>
<gene>
    <name evidence="2" type="ORF">CLV46_3090</name>
</gene>
<evidence type="ECO:0000313" key="2">
    <source>
        <dbReference type="EMBL" id="PJJ73498.1"/>
    </source>
</evidence>
<dbReference type="EMBL" id="PGFF01000001">
    <property type="protein sequence ID" value="PJJ73498.1"/>
    <property type="molecule type" value="Genomic_DNA"/>
</dbReference>
<dbReference type="PANTHER" id="PTHR30383:SF5">
    <property type="entry name" value="SGNH HYDROLASE-TYPE ESTERASE DOMAIN-CONTAINING PROTEIN"/>
    <property type="match status" value="1"/>
</dbReference>
<dbReference type="GO" id="GO:0004622">
    <property type="term" value="F:phosphatidylcholine lysophospholipase activity"/>
    <property type="evidence" value="ECO:0007669"/>
    <property type="project" value="TreeGrafter"/>
</dbReference>
<comment type="caution">
    <text evidence="2">The sequence shown here is derived from an EMBL/GenBank/DDBJ whole genome shotgun (WGS) entry which is preliminary data.</text>
</comment>
<protein>
    <submittedName>
        <fullName evidence="2">Lysophospholipase L1-like esterase</fullName>
    </submittedName>
</protein>
<accession>A0A2M9CNQ6</accession>
<feature type="domain" description="SGNH hydrolase-type esterase" evidence="1">
    <location>
        <begin position="89"/>
        <end position="262"/>
    </location>
</feature>
<dbReference type="Pfam" id="PF13472">
    <property type="entry name" value="Lipase_GDSL_2"/>
    <property type="match status" value="1"/>
</dbReference>
<dbReference type="Proteomes" id="UP000228758">
    <property type="component" value="Unassembled WGS sequence"/>
</dbReference>
<dbReference type="InterPro" id="IPR036514">
    <property type="entry name" value="SGNH_hydro_sf"/>
</dbReference>
<dbReference type="CDD" id="cd01836">
    <property type="entry name" value="FeeA_FeeB_like"/>
    <property type="match status" value="1"/>
</dbReference>
<sequence>MGAVKSRGSYGGMLLLVDGVHNTIDGGRPAVAWGPMSLALRSSRAVAAALAPVLLIQARRVKRDVPILPPAARPWNGTVDGPHPLRLLVFGDSTAVGVGVEHHREALAGHVADVLAERTGRGVHWRAVGESGATSRELLDRHLVEAVREPADVVLLSVGANDALRLRSRGAFARDVGILLRALRAASPGAVLILSSLPAFHRFTVFPQPLRRTLSLHTRSLESAARAVVEARGDATMSAPPPPYTDGFFARDGFHPSASGYRDWAHFALDGLELPWP</sequence>
<evidence type="ECO:0000313" key="3">
    <source>
        <dbReference type="Proteomes" id="UP000228758"/>
    </source>
</evidence>
<reference evidence="2 3" key="1">
    <citation type="submission" date="2017-11" db="EMBL/GenBank/DDBJ databases">
        <title>Genomic Encyclopedia of Archaeal and Bacterial Type Strains, Phase II (KMG-II): From Individual Species to Whole Genera.</title>
        <authorList>
            <person name="Goeker M."/>
        </authorList>
    </citation>
    <scope>NUCLEOTIDE SEQUENCE [LARGE SCALE GENOMIC DNA]</scope>
    <source>
        <strain evidence="2 3">DSM 27393</strain>
    </source>
</reference>